<name>A0A291Q6L0_9ACTN</name>
<reference evidence="1 2" key="1">
    <citation type="submission" date="2017-08" db="EMBL/GenBank/DDBJ databases">
        <title>Complete Genome Sequence of Streptomyces formicae KY5, the formicamycin producer.</title>
        <authorList>
            <person name="Holmes N.A."/>
            <person name="Devine R."/>
            <person name="Qin Z."/>
            <person name="Seipke R.F."/>
            <person name="Wilkinson B."/>
            <person name="Hutchings M.I."/>
        </authorList>
    </citation>
    <scope>NUCLEOTIDE SEQUENCE [LARGE SCALE GENOMIC DNA]</scope>
    <source>
        <strain evidence="1 2">KY5</strain>
    </source>
</reference>
<proteinExistence type="predicted"/>
<protein>
    <submittedName>
        <fullName evidence="1">Uncharacterized protein</fullName>
    </submittedName>
</protein>
<keyword evidence="2" id="KW-1185">Reference proteome</keyword>
<dbReference type="Proteomes" id="UP000221011">
    <property type="component" value="Chromosome"/>
</dbReference>
<gene>
    <name evidence="1" type="ORF">KY5_2331</name>
</gene>
<dbReference type="RefSeq" id="WP_098242185.1">
    <property type="nucleotide sequence ID" value="NZ_CP022685.1"/>
</dbReference>
<dbReference type="EMBL" id="CP022685">
    <property type="protein sequence ID" value="ATL27349.1"/>
    <property type="molecule type" value="Genomic_DNA"/>
</dbReference>
<sequence>MPDLSHHARRLRDIADALGAQSKPTDDPLTPHAETAAVIADRHIKRGQLNYAVPDILQLQRRIRRYNADHGTPHGDIVAIALDIWLRAKGYPPDLTPFKPQAP</sequence>
<organism evidence="1 2">
    <name type="scientific">Streptomyces formicae</name>
    <dbReference type="NCBI Taxonomy" id="1616117"/>
    <lineage>
        <taxon>Bacteria</taxon>
        <taxon>Bacillati</taxon>
        <taxon>Actinomycetota</taxon>
        <taxon>Actinomycetes</taxon>
        <taxon>Kitasatosporales</taxon>
        <taxon>Streptomycetaceae</taxon>
        <taxon>Streptomyces</taxon>
    </lineage>
</organism>
<dbReference type="KEGG" id="sfk:KY5_2331"/>
<accession>A0A291Q6L0</accession>
<evidence type="ECO:0000313" key="2">
    <source>
        <dbReference type="Proteomes" id="UP000221011"/>
    </source>
</evidence>
<evidence type="ECO:0000313" key="1">
    <source>
        <dbReference type="EMBL" id="ATL27349.1"/>
    </source>
</evidence>
<dbReference type="AlphaFoldDB" id="A0A291Q6L0"/>